<evidence type="ECO:0000256" key="2">
    <source>
        <dbReference type="ARBA" id="ARBA00004728"/>
    </source>
</evidence>
<comment type="catalytic activity">
    <reaction evidence="1">
        <text>a 1-acyl-sn-glycero-3-phosphate + an acyl-CoA = a 1,2-diacyl-sn-glycero-3-phosphate + CoA</text>
        <dbReference type="Rhea" id="RHEA:19709"/>
        <dbReference type="ChEBI" id="CHEBI:57287"/>
        <dbReference type="ChEBI" id="CHEBI:57970"/>
        <dbReference type="ChEBI" id="CHEBI:58342"/>
        <dbReference type="ChEBI" id="CHEBI:58608"/>
        <dbReference type="EC" id="2.3.1.51"/>
    </reaction>
</comment>
<dbReference type="SUPFAM" id="SSF69593">
    <property type="entry name" value="Glycerol-3-phosphate (1)-acyltransferase"/>
    <property type="match status" value="1"/>
</dbReference>
<evidence type="ECO:0000313" key="11">
    <source>
        <dbReference type="Proteomes" id="UP000036987"/>
    </source>
</evidence>
<dbReference type="PANTHER" id="PTHR10983">
    <property type="entry name" value="1-ACYLGLYCEROL-3-PHOSPHATE ACYLTRANSFERASE-RELATED"/>
    <property type="match status" value="1"/>
</dbReference>
<dbReference type="GO" id="GO:0016024">
    <property type="term" value="P:CDP-diacylglycerol biosynthetic process"/>
    <property type="evidence" value="ECO:0007669"/>
    <property type="project" value="UniProtKB-UniPathway"/>
</dbReference>
<dbReference type="GO" id="GO:0003841">
    <property type="term" value="F:1-acylglycerol-3-phosphate O-acyltransferase activity"/>
    <property type="evidence" value="ECO:0007669"/>
    <property type="project" value="UniProtKB-EC"/>
</dbReference>
<evidence type="ECO:0000256" key="4">
    <source>
        <dbReference type="ARBA" id="ARBA00008655"/>
    </source>
</evidence>
<dbReference type="EC" id="2.3.1.51" evidence="5"/>
<evidence type="ECO:0000256" key="6">
    <source>
        <dbReference type="ARBA" id="ARBA00022679"/>
    </source>
</evidence>
<sequence length="392" mass="45476">MKNPNSCNGMLEQKATQFSKSNGSIRLPRHRSLTPARVLRGVLCLIIYISSAFMMLVYFAPFTTTVIRLFSVHYSRKAASIIFGAWLALWPFLFEKINKTKVVFSGHSVPDKERVLIVANHRTEVDWMYLWNLAFRKHCLGHIKYMLKSSLMKLPIFGWGFHILEFISVERKWEIDEPVIREMLSTFQDPHDPLWFALFPEGTDYSEQKSIRCQKFAAENNLPILKSVLLPKTKGFCACLNAFRNSLDSVYDITIGYRHRCPFFMDNVFGIDPSEVHIHIQRIQLHEIPVSEDDAAGWLIEQFKTKDKLLSDFADEGHFPNEGIETEISTFKCLINIVPILALTCICTYLTFFFFWFKMYVILSCVYLTTTAYFNMRPSPVFGSIKTFICRT</sequence>
<feature type="domain" description="Phospholipid/glycerol acyltransferase" evidence="9">
    <location>
        <begin position="115"/>
        <end position="237"/>
    </location>
</feature>
<protein>
    <recommendedName>
        <fullName evidence="5">1-acylglycerol-3-phosphate O-acyltransferase</fullName>
        <ecNumber evidence="5">2.3.1.51</ecNumber>
    </recommendedName>
</protein>
<feature type="transmembrane region" description="Helical" evidence="8">
    <location>
        <begin position="38"/>
        <end position="58"/>
    </location>
</feature>
<organism evidence="10 11">
    <name type="scientific">Zostera marina</name>
    <name type="common">Eelgrass</name>
    <dbReference type="NCBI Taxonomy" id="29655"/>
    <lineage>
        <taxon>Eukaryota</taxon>
        <taxon>Viridiplantae</taxon>
        <taxon>Streptophyta</taxon>
        <taxon>Embryophyta</taxon>
        <taxon>Tracheophyta</taxon>
        <taxon>Spermatophyta</taxon>
        <taxon>Magnoliopsida</taxon>
        <taxon>Liliopsida</taxon>
        <taxon>Zosteraceae</taxon>
        <taxon>Zostera</taxon>
    </lineage>
</organism>
<dbReference type="Pfam" id="PF16076">
    <property type="entry name" value="Acyltransf_C"/>
    <property type="match status" value="1"/>
</dbReference>
<dbReference type="EMBL" id="LFYR01002228">
    <property type="protein sequence ID" value="KMZ56020.1"/>
    <property type="molecule type" value="Genomic_DNA"/>
</dbReference>
<feature type="transmembrane region" description="Helical" evidence="8">
    <location>
        <begin position="333"/>
        <end position="353"/>
    </location>
</feature>
<dbReference type="GO" id="GO:0012505">
    <property type="term" value="C:endomembrane system"/>
    <property type="evidence" value="ECO:0000318"/>
    <property type="project" value="GO_Central"/>
</dbReference>
<keyword evidence="8" id="KW-0472">Membrane</keyword>
<feature type="transmembrane region" description="Helical" evidence="8">
    <location>
        <begin position="78"/>
        <end position="94"/>
    </location>
</feature>
<dbReference type="SMART" id="SM00563">
    <property type="entry name" value="PlsC"/>
    <property type="match status" value="1"/>
</dbReference>
<evidence type="ECO:0000256" key="5">
    <source>
        <dbReference type="ARBA" id="ARBA00013211"/>
    </source>
</evidence>
<reference evidence="11" key="1">
    <citation type="journal article" date="2016" name="Nature">
        <title>The genome of the seagrass Zostera marina reveals angiosperm adaptation to the sea.</title>
        <authorList>
            <person name="Olsen J.L."/>
            <person name="Rouze P."/>
            <person name="Verhelst B."/>
            <person name="Lin Y.-C."/>
            <person name="Bayer T."/>
            <person name="Collen J."/>
            <person name="Dattolo E."/>
            <person name="De Paoli E."/>
            <person name="Dittami S."/>
            <person name="Maumus F."/>
            <person name="Michel G."/>
            <person name="Kersting A."/>
            <person name="Lauritano C."/>
            <person name="Lohaus R."/>
            <person name="Toepel M."/>
            <person name="Tonon T."/>
            <person name="Vanneste K."/>
            <person name="Amirebrahimi M."/>
            <person name="Brakel J."/>
            <person name="Bostroem C."/>
            <person name="Chovatia M."/>
            <person name="Grimwood J."/>
            <person name="Jenkins J.W."/>
            <person name="Jueterbock A."/>
            <person name="Mraz A."/>
            <person name="Stam W.T."/>
            <person name="Tice H."/>
            <person name="Bornberg-Bauer E."/>
            <person name="Green P.J."/>
            <person name="Pearson G.A."/>
            <person name="Procaccini G."/>
            <person name="Duarte C.M."/>
            <person name="Schmutz J."/>
            <person name="Reusch T.B.H."/>
            <person name="Van de Peer Y."/>
        </authorList>
    </citation>
    <scope>NUCLEOTIDE SEQUENCE [LARGE SCALE GENOMIC DNA]</scope>
    <source>
        <strain evidence="11">cv. Finnish</strain>
    </source>
</reference>
<dbReference type="InterPro" id="IPR032098">
    <property type="entry name" value="Acyltransf_C"/>
</dbReference>
<dbReference type="CDD" id="cd07990">
    <property type="entry name" value="LPLAT_LCLAT1-like"/>
    <property type="match status" value="1"/>
</dbReference>
<keyword evidence="6 10" id="KW-0808">Transferase</keyword>
<gene>
    <name evidence="10" type="ORF">ZOSMA_9G01250</name>
</gene>
<dbReference type="PANTHER" id="PTHR10983:SF16">
    <property type="entry name" value="LYSOCARDIOLIPIN ACYLTRANSFERASE 1"/>
    <property type="match status" value="1"/>
</dbReference>
<keyword evidence="8" id="KW-0812">Transmembrane</keyword>
<proteinExistence type="inferred from homology"/>
<feature type="transmembrane region" description="Helical" evidence="8">
    <location>
        <begin position="359"/>
        <end position="376"/>
    </location>
</feature>
<evidence type="ECO:0000256" key="8">
    <source>
        <dbReference type="SAM" id="Phobius"/>
    </source>
</evidence>
<dbReference type="Proteomes" id="UP000036987">
    <property type="component" value="Unassembled WGS sequence"/>
</dbReference>
<evidence type="ECO:0000256" key="1">
    <source>
        <dbReference type="ARBA" id="ARBA00001141"/>
    </source>
</evidence>
<evidence type="ECO:0000259" key="9">
    <source>
        <dbReference type="SMART" id="SM00563"/>
    </source>
</evidence>
<evidence type="ECO:0000256" key="7">
    <source>
        <dbReference type="ARBA" id="ARBA00023315"/>
    </source>
</evidence>
<comment type="similarity">
    <text evidence="4">Belongs to the 1-acyl-sn-glycerol-3-phosphate acyltransferase family.</text>
</comment>
<dbReference type="GO" id="GO:0016746">
    <property type="term" value="F:acyltransferase activity"/>
    <property type="evidence" value="ECO:0000318"/>
    <property type="project" value="GO_Central"/>
</dbReference>
<dbReference type="OrthoDB" id="189226at2759"/>
<dbReference type="OMA" id="QCPTFLD"/>
<dbReference type="InterPro" id="IPR002123">
    <property type="entry name" value="Plipid/glycerol_acylTrfase"/>
</dbReference>
<keyword evidence="11" id="KW-1185">Reference proteome</keyword>
<comment type="caution">
    <text evidence="10">The sequence shown here is derived from an EMBL/GenBank/DDBJ whole genome shotgun (WGS) entry which is preliminary data.</text>
</comment>
<evidence type="ECO:0000313" key="10">
    <source>
        <dbReference type="EMBL" id="KMZ56020.1"/>
    </source>
</evidence>
<name>A0A0K9NJ58_ZOSMR</name>
<keyword evidence="8" id="KW-1133">Transmembrane helix</keyword>
<accession>A0A0K9NJ58</accession>
<comment type="pathway">
    <text evidence="3">Lipid metabolism.</text>
</comment>
<keyword evidence="7 10" id="KW-0012">Acyltransferase</keyword>
<evidence type="ECO:0000256" key="3">
    <source>
        <dbReference type="ARBA" id="ARBA00005189"/>
    </source>
</evidence>
<dbReference type="STRING" id="29655.A0A0K9NJ58"/>
<dbReference type="AlphaFoldDB" id="A0A0K9NJ58"/>
<dbReference type="Pfam" id="PF01553">
    <property type="entry name" value="Acyltransferase"/>
    <property type="match status" value="1"/>
</dbReference>
<dbReference type="UniPathway" id="UPA00557">
    <property type="reaction ID" value="UER00613"/>
</dbReference>
<comment type="pathway">
    <text evidence="2">Phospholipid metabolism; CDP-diacylglycerol biosynthesis; CDP-diacylglycerol from sn-glycerol 3-phosphate: step 2/3.</text>
</comment>